<evidence type="ECO:0000313" key="6">
    <source>
        <dbReference type="EMBL" id="CAB5043721.1"/>
    </source>
</evidence>
<protein>
    <submittedName>
        <fullName evidence="5">Unannotated protein</fullName>
    </submittedName>
</protein>
<dbReference type="EMBL" id="CAEZZQ010000108">
    <property type="protein sequence ID" value="CAB4783681.1"/>
    <property type="molecule type" value="Genomic_DNA"/>
</dbReference>
<sequence length="208" mass="22663">MKKFLSLVVVLSFTIVALSTSTSAQASGDLYRYWSYWNSQDSISWSYSNQGATRIPADGSVEGWYFSVTNTSPQAAEAITIRANFPEYCKETKAVGGMKRVAVVVDFGKASYAPTGQTPAKPIVDCALVPAEATGYDVLNKVAKIRTDSVGFVCGINSYPKEGCGEKFTPSPAIEGPNWGIRILNFGLSVILLLLVYRRIAARRREQP</sequence>
<accession>A0A6J7RWG8</accession>
<evidence type="ECO:0000256" key="1">
    <source>
        <dbReference type="SAM" id="Phobius"/>
    </source>
</evidence>
<evidence type="ECO:0000313" key="2">
    <source>
        <dbReference type="EMBL" id="CAB4704223.1"/>
    </source>
</evidence>
<dbReference type="EMBL" id="CAFBQF010000001">
    <property type="protein sequence ID" value="CAB5043721.1"/>
    <property type="molecule type" value="Genomic_DNA"/>
</dbReference>
<dbReference type="InterPro" id="IPR047703">
    <property type="entry name" value="SCO2322-like"/>
</dbReference>
<dbReference type="NCBIfam" id="NF040672">
    <property type="entry name" value="SCO2322_fam"/>
    <property type="match status" value="1"/>
</dbReference>
<feature type="transmembrane region" description="Helical" evidence="1">
    <location>
        <begin position="179"/>
        <end position="197"/>
    </location>
</feature>
<reference evidence="5" key="1">
    <citation type="submission" date="2020-05" db="EMBL/GenBank/DDBJ databases">
        <authorList>
            <person name="Chiriac C."/>
            <person name="Salcher M."/>
            <person name="Ghai R."/>
            <person name="Kavagutti S V."/>
        </authorList>
    </citation>
    <scope>NUCLEOTIDE SEQUENCE</scope>
</reference>
<dbReference type="EMBL" id="CAFBMD010000002">
    <property type="protein sequence ID" value="CAB4887925.1"/>
    <property type="molecule type" value="Genomic_DNA"/>
</dbReference>
<dbReference type="AlphaFoldDB" id="A0A6J7RWG8"/>
<keyword evidence="1" id="KW-1133">Transmembrane helix</keyword>
<organism evidence="5">
    <name type="scientific">freshwater metagenome</name>
    <dbReference type="NCBI Taxonomy" id="449393"/>
    <lineage>
        <taxon>unclassified sequences</taxon>
        <taxon>metagenomes</taxon>
        <taxon>ecological metagenomes</taxon>
    </lineage>
</organism>
<proteinExistence type="predicted"/>
<dbReference type="EMBL" id="CAFBQA010000001">
    <property type="protein sequence ID" value="CAB5033119.1"/>
    <property type="molecule type" value="Genomic_DNA"/>
</dbReference>
<evidence type="ECO:0000313" key="5">
    <source>
        <dbReference type="EMBL" id="CAB5033119.1"/>
    </source>
</evidence>
<keyword evidence="1" id="KW-0812">Transmembrane</keyword>
<evidence type="ECO:0000313" key="3">
    <source>
        <dbReference type="EMBL" id="CAB4783681.1"/>
    </source>
</evidence>
<name>A0A6J7RWG8_9ZZZZ</name>
<evidence type="ECO:0000313" key="4">
    <source>
        <dbReference type="EMBL" id="CAB4887925.1"/>
    </source>
</evidence>
<gene>
    <name evidence="2" type="ORF">UFOPK2593_00796</name>
    <name evidence="3" type="ORF">UFOPK2894_01366</name>
    <name evidence="4" type="ORF">UFOPK3492_00081</name>
    <name evidence="5" type="ORF">UFOPK4234_00040</name>
    <name evidence="6" type="ORF">UFOPK4295_00015</name>
</gene>
<keyword evidence="1" id="KW-0472">Membrane</keyword>
<dbReference type="EMBL" id="CAEZXW010000042">
    <property type="protein sequence ID" value="CAB4704223.1"/>
    <property type="molecule type" value="Genomic_DNA"/>
</dbReference>